<proteinExistence type="predicted"/>
<organism evidence="2 3">
    <name type="scientific">Portunus trituberculatus</name>
    <name type="common">Swimming crab</name>
    <name type="synonym">Neptunus trituberculatus</name>
    <dbReference type="NCBI Taxonomy" id="210409"/>
    <lineage>
        <taxon>Eukaryota</taxon>
        <taxon>Metazoa</taxon>
        <taxon>Ecdysozoa</taxon>
        <taxon>Arthropoda</taxon>
        <taxon>Crustacea</taxon>
        <taxon>Multicrustacea</taxon>
        <taxon>Malacostraca</taxon>
        <taxon>Eumalacostraca</taxon>
        <taxon>Eucarida</taxon>
        <taxon>Decapoda</taxon>
        <taxon>Pleocyemata</taxon>
        <taxon>Brachyura</taxon>
        <taxon>Eubrachyura</taxon>
        <taxon>Portunoidea</taxon>
        <taxon>Portunidae</taxon>
        <taxon>Portuninae</taxon>
        <taxon>Portunus</taxon>
    </lineage>
</organism>
<evidence type="ECO:0000313" key="2">
    <source>
        <dbReference type="EMBL" id="MPC42426.1"/>
    </source>
</evidence>
<dbReference type="AlphaFoldDB" id="A0A5B7FAT5"/>
<dbReference type="Proteomes" id="UP000324222">
    <property type="component" value="Unassembled WGS sequence"/>
</dbReference>
<keyword evidence="3" id="KW-1185">Reference proteome</keyword>
<reference evidence="2 3" key="1">
    <citation type="submission" date="2019-05" db="EMBL/GenBank/DDBJ databases">
        <title>Another draft genome of Portunus trituberculatus and its Hox gene families provides insights of decapod evolution.</title>
        <authorList>
            <person name="Jeong J.-H."/>
            <person name="Song I."/>
            <person name="Kim S."/>
            <person name="Choi T."/>
            <person name="Kim D."/>
            <person name="Ryu S."/>
            <person name="Kim W."/>
        </authorList>
    </citation>
    <scope>NUCLEOTIDE SEQUENCE [LARGE SCALE GENOMIC DNA]</scope>
    <source>
        <tissue evidence="2">Muscle</tissue>
    </source>
</reference>
<evidence type="ECO:0000256" key="1">
    <source>
        <dbReference type="SAM" id="MobiDB-lite"/>
    </source>
</evidence>
<gene>
    <name evidence="2" type="ORF">E2C01_036048</name>
</gene>
<protein>
    <submittedName>
        <fullName evidence="2">Uncharacterized protein</fullName>
    </submittedName>
</protein>
<sequence length="102" mass="11387">MEAVFCLLARWLPQVGRWNAYRSPATNILKDTLATTTITTRTTTIKRKDMHRGHPEWKVSDACYVVTAASHHYPRRESMAPHCTPGACQDGEGSVKSSDLVT</sequence>
<name>A0A5B7FAT5_PORTR</name>
<evidence type="ECO:0000313" key="3">
    <source>
        <dbReference type="Proteomes" id="UP000324222"/>
    </source>
</evidence>
<comment type="caution">
    <text evidence="2">The sequence shown here is derived from an EMBL/GenBank/DDBJ whole genome shotgun (WGS) entry which is preliminary data.</text>
</comment>
<dbReference type="EMBL" id="VSRR010005434">
    <property type="protein sequence ID" value="MPC42426.1"/>
    <property type="molecule type" value="Genomic_DNA"/>
</dbReference>
<feature type="region of interest" description="Disordered" evidence="1">
    <location>
        <begin position="75"/>
        <end position="102"/>
    </location>
</feature>
<accession>A0A5B7FAT5</accession>